<evidence type="ECO:0000259" key="12">
    <source>
        <dbReference type="PROSITE" id="PS51189"/>
    </source>
</evidence>
<evidence type="ECO:0000259" key="11">
    <source>
        <dbReference type="PROSITE" id="PS50290"/>
    </source>
</evidence>
<dbReference type="CDD" id="cd05171">
    <property type="entry name" value="PIKKc_ATM"/>
    <property type="match status" value="1"/>
</dbReference>
<dbReference type="EMBL" id="QCYY01001774">
    <property type="protein sequence ID" value="ROT75418.1"/>
    <property type="molecule type" value="Genomic_DNA"/>
</dbReference>
<keyword evidence="7" id="KW-0418">Kinase</keyword>
<evidence type="ECO:0000256" key="7">
    <source>
        <dbReference type="ARBA" id="ARBA00022777"/>
    </source>
</evidence>
<dbReference type="InterPro" id="IPR000403">
    <property type="entry name" value="PI3/4_kinase_cat_dom"/>
</dbReference>
<dbReference type="InterPro" id="IPR011009">
    <property type="entry name" value="Kinase-like_dom_sf"/>
</dbReference>
<dbReference type="Gene3D" id="3.30.1010.10">
    <property type="entry name" value="Phosphatidylinositol 3-kinase Catalytic Subunit, Chain A, domain 4"/>
    <property type="match status" value="1"/>
</dbReference>
<keyword evidence="8" id="KW-0067">ATP-binding</keyword>
<evidence type="ECO:0000259" key="13">
    <source>
        <dbReference type="PROSITE" id="PS51190"/>
    </source>
</evidence>
<dbReference type="InterPro" id="IPR003151">
    <property type="entry name" value="PIK-rel_kinase_FAT"/>
</dbReference>
<dbReference type="Gene3D" id="1.10.1070.11">
    <property type="entry name" value="Phosphatidylinositol 3-/4-kinase, catalytic domain"/>
    <property type="match status" value="1"/>
</dbReference>
<dbReference type="PROSITE" id="PS00915">
    <property type="entry name" value="PI3_4_KINASE_1"/>
    <property type="match status" value="1"/>
</dbReference>
<evidence type="ECO:0000256" key="3">
    <source>
        <dbReference type="ARBA" id="ARBA00022527"/>
    </source>
</evidence>
<dbReference type="SMART" id="SM00146">
    <property type="entry name" value="PI3Kc"/>
    <property type="match status" value="1"/>
</dbReference>
<feature type="domain" description="PI3K/PI4K catalytic" evidence="11">
    <location>
        <begin position="2376"/>
        <end position="2697"/>
    </location>
</feature>
<comment type="caution">
    <text evidence="14">The sequence shown here is derived from an EMBL/GenBank/DDBJ whole genome shotgun (WGS) entry which is preliminary data.</text>
</comment>
<dbReference type="SMART" id="SM01343">
    <property type="entry name" value="FATC"/>
    <property type="match status" value="1"/>
</dbReference>
<dbReference type="PANTHER" id="PTHR37079:SF4">
    <property type="entry name" value="SERINE_THREONINE-PROTEIN KINASE ATM"/>
    <property type="match status" value="1"/>
</dbReference>
<keyword evidence="4" id="KW-0808">Transferase</keyword>
<dbReference type="PROSITE" id="PS51190">
    <property type="entry name" value="FATC"/>
    <property type="match status" value="1"/>
</dbReference>
<evidence type="ECO:0000256" key="5">
    <source>
        <dbReference type="ARBA" id="ARBA00022741"/>
    </source>
</evidence>
<dbReference type="SUPFAM" id="SSF56112">
    <property type="entry name" value="Protein kinase-like (PK-like)"/>
    <property type="match status" value="1"/>
</dbReference>
<dbReference type="GO" id="GO:0005524">
    <property type="term" value="F:ATP binding"/>
    <property type="evidence" value="ECO:0007669"/>
    <property type="project" value="UniProtKB-KW"/>
</dbReference>
<sequence>MIILRPVPCFLKRSLTSSKLSSQYGLQTSLLSLLLTFTKMMAGEWRQLVCSIGEETFNHVLAMWDSRPTRRQSQLLEYLNLLILVHDPQEEGAYMKEGSISTDPIIWQRCLYRLYQLIHDHLGQLSTKNKLSGVSGSTQGNADMNVTQAGKANKRRRIEVGLQPLASKLREEGTHPHVIPWYQILLELLKSYSGLFDTERCLLMLDMFTCTLGESRVTFVQEHIIQCLGALALQYNKVFPEKSAHELMRSGKWSPVWDLVLRLVSGKQCSKTGLELLQILMKTGLVAPDLSIFKLFYQGYVDMNATATSTLLVALTTVSLPKTFKNELSVLAQDQVQDARSSLRRILLPLEVEGTSGIASLESPLLLAQVLVLTCLRDSCIKQAVFMQHQLKPGRLSNRDPLTCLAEHYLLSSFSKALPLRHTKLEENQENEKWCADMKILPHEQENMIERVVSYVNQLLPMVSEEGVTVQDLTTLLLALELIVSLQLYMPDARLETLLDQVMGKVGLGLKKIWNEPELNRWNQLLPLLEHLSTLYSRVTDCAKLLKDQITKRNREEVRKLLMSKTPAILYGLILEAVRARATKPVNTTQLGSTQIYTSRRPFTSGRNAMDDDFEMDFDDRESESTVVMKNDFEEFGSDDEDKSNGTVDQLKLDDNSTLSFKDKCIVEAQKLIVFTHGFVQGVGRDDENNQPLLEVAELMEDLAKSSQLEMTDVVVILNFVVALFKAEYDEANMQDGFVLLSAVSKKYSSEPQVASFIIKIITDFLTDNGASLSDTAKQNVVCLSQAFAQKHHMGSYSYFADKAIFQLMVEMTKLDPKREWSKFRSKNGEGMGELHHLLCNPSHEQRIMAARLSHLLLTNNDGTPLDSRHQDQMFRKVYETALGNLSVQGTVPDLFSKDENNNRVATLLLTLGVIAANSPYLEAKALFAMCFWAPGKEVDTMLVARVVTRVAESRGKPLQKYVRHHLPYLAREWLQHGYDLDAFPFSLLECSSAEAFIRENINILVPVFFECDQIGQLDHLAKACAKDIPQLLREAFSTLMAYIFPCIAAEADEATKQHLQPAKIFAARKHYKFMEKTLGSDQLNTLLDKDIDKITLTLLKLVHDPTPMVEGEVVVPPNPPHFPPVIVEKTLEYLGALFGEDNPLVSVLATRGAELINVMVGVLGFLAHSSTQNEARHALSSIAVLIKALLPHLGQKLREKSTYIINTSIHTLTYYTTRLQELAPYLADHCNELLLNICQSALECCPDRLSSVIPLLFTRLLPLTRESSSVRESTMQIITRLVMCEQQDIQKAVAHLPPFPDTGDYQCLTILSDHHGQLVEVYRGNLLLYDEVENFLALSIEQTNAHSVSHILKLIQNNRSQVKQLYSSPDMEGVTVGHRLTQDLMNLTLSTDEKVALEASKCLGELGPIPLNSPIFHITKEKYPLNSENVRGAVAPLIIKTLNVYLTSEHIDIVEAASSSLLSVLSTREGYKALQEMDKKLQVDLAPYVPKHKPKDSSISYTGEELYESEVGCDNVWQSGTSYEDWVICLACTLIGAGCSSEIITHILPVCRVKAEFSALMLPYIIHATLLADNGRKREVLSRQISFFFQQHVEKSKHMSDTGMSNAVDQMCLNKSCIQVLLSVIDYLRAQTPERSFTNSASRTSSSRLTPWEKNWWLRVNYLQVAQAAHYCGAHFSAILYLHLSSEELEHEIRENSDKETDVNSRQVPPLCRLSHLPENTVIRRLMLQIYSTLGDSDGVEGCGGGSKLAHTTSRALRCQHRGQWMETLAIHDAANSTFGMITSLQELGFFNTVNQILSRTSAKLSPELSAAQWESAWRLAQWDLDLGKTEEESHTNGTDEMDGWNFHKHLFHSLQCLRHQEAGGLMHHALQAKKGVITQIRNSRAESSSSVYPLLTQLQILSEVEAASLLLSKAESLDESHRAIGELEELWASKDQPFNVDFRYKESILAARISVLQSLPARHALQQTARLDVSKSMAWRTRLEEAHVARCKGDSQDAGQILSSLLEEMEGVKLEPEQEEVLCQSLNLYGCILMDSRARSPNTIFSQYFNKAVSILESKNSPGSNKVLENSYHQLAVYGDKLYHEVHQYLESDTIQAKRENIQRSQEELKRIKNLYNACTDFAEKKEVHSKNTLLQKNIAIDMQVLRELEVEEQEYIFLALQNYLKCLRVSSEHDLHMHRVVALWLENTQQKINQLIHEYGSKIKSYKFVPLIYQLVARLKQQNDKKDTFPLILLNLLEQTCKEHPHHCLPVVMALANAHVDDALAKSGGKKSRSQECEIIEEDRVQAAKLLVNRLKKTPLAGHVDELERICLAYLTLANWSGTKDRYRPGEKVKISSNQPLMNLGSVDHTAALTRPLPLQPSGYYTPPVIIGLEPMCTFVGGINAPKRLTLKTSDGLQQYELLKGKDDIRQDAVMEQVFGIVNELLAKNSETRDRSLSVRTYQVTPLSQKSGLIQWCNNTQAFGEYLIGPSKNSGAHKLYYPNDYTASVCREMMGKAKGKSLEARYEVFEKILENFHPVFRHFFFENYPSPHEWYKRRLAYTRSVATNSMVGYVLGLGDRHVENILLDKSTAELIHIDLGIAFELGKILPTPETVPFRLTQDVRDGLGVMGVEGPLRRCCEATLSVLRNSGEVLVTVVEVLRHDPLHQWTLSPHQIARLQENDDEDQELGCTSSASMADRVVLRVQQKLAGVEDGFARSVPEQVTFLIQQATDLSNLSRLFQGWQPYL</sequence>
<dbReference type="GO" id="GO:0006281">
    <property type="term" value="P:DNA repair"/>
    <property type="evidence" value="ECO:0007669"/>
    <property type="project" value="InterPro"/>
</dbReference>
<keyword evidence="15" id="KW-1185">Reference proteome</keyword>
<keyword evidence="6" id="KW-0227">DNA damage</keyword>
<reference evidence="14 15" key="1">
    <citation type="submission" date="2018-04" db="EMBL/GenBank/DDBJ databases">
        <authorList>
            <person name="Zhang X."/>
            <person name="Yuan J."/>
            <person name="Li F."/>
            <person name="Xiang J."/>
        </authorList>
    </citation>
    <scope>NUCLEOTIDE SEQUENCE [LARGE SCALE GENOMIC DNA]</scope>
    <source>
        <tissue evidence="14">Muscle</tissue>
    </source>
</reference>
<evidence type="ECO:0000313" key="15">
    <source>
        <dbReference type="Proteomes" id="UP000283509"/>
    </source>
</evidence>
<dbReference type="InterPro" id="IPR016024">
    <property type="entry name" value="ARM-type_fold"/>
</dbReference>
<dbReference type="SMR" id="A0A423TG36"/>
<proteinExistence type="predicted"/>
<dbReference type="EC" id="2.7.11.1" evidence="2"/>
<evidence type="ECO:0000256" key="9">
    <source>
        <dbReference type="ARBA" id="ARBA00023242"/>
    </source>
</evidence>
<dbReference type="PANTHER" id="PTHR37079">
    <property type="entry name" value="SERINE/THREONINE-PROTEIN KINASE ATM"/>
    <property type="match status" value="1"/>
</dbReference>
<dbReference type="Proteomes" id="UP000283509">
    <property type="component" value="Unassembled WGS sequence"/>
</dbReference>
<gene>
    <name evidence="14" type="ORF">C7M84_006024</name>
</gene>
<protein>
    <recommendedName>
        <fullName evidence="2">non-specific serine/threonine protein kinase</fullName>
        <ecNumber evidence="2">2.7.11.1</ecNumber>
    </recommendedName>
</protein>
<organism evidence="14 15">
    <name type="scientific">Penaeus vannamei</name>
    <name type="common">Whiteleg shrimp</name>
    <name type="synonym">Litopenaeus vannamei</name>
    <dbReference type="NCBI Taxonomy" id="6689"/>
    <lineage>
        <taxon>Eukaryota</taxon>
        <taxon>Metazoa</taxon>
        <taxon>Ecdysozoa</taxon>
        <taxon>Arthropoda</taxon>
        <taxon>Crustacea</taxon>
        <taxon>Multicrustacea</taxon>
        <taxon>Malacostraca</taxon>
        <taxon>Eumalacostraca</taxon>
        <taxon>Eucarida</taxon>
        <taxon>Decapoda</taxon>
        <taxon>Dendrobranchiata</taxon>
        <taxon>Penaeoidea</taxon>
        <taxon>Penaeidae</taxon>
        <taxon>Penaeus</taxon>
    </lineage>
</organism>
<evidence type="ECO:0000256" key="10">
    <source>
        <dbReference type="ARBA" id="ARBA00047899"/>
    </source>
</evidence>
<dbReference type="Pfam" id="PF00454">
    <property type="entry name" value="PI3_PI4_kinase"/>
    <property type="match status" value="1"/>
</dbReference>
<evidence type="ECO:0000256" key="4">
    <source>
        <dbReference type="ARBA" id="ARBA00022679"/>
    </source>
</evidence>
<dbReference type="InterPro" id="IPR044107">
    <property type="entry name" value="PIKKc_ATM"/>
</dbReference>
<dbReference type="PROSITE" id="PS00916">
    <property type="entry name" value="PI3_4_KINASE_2"/>
    <property type="match status" value="1"/>
</dbReference>
<dbReference type="InterPro" id="IPR036940">
    <property type="entry name" value="PI3/4_kinase_cat_sf"/>
</dbReference>
<dbReference type="OrthoDB" id="381190at2759"/>
<evidence type="ECO:0000313" key="14">
    <source>
        <dbReference type="EMBL" id="ROT75418.1"/>
    </source>
</evidence>
<comment type="catalytic activity">
    <reaction evidence="10">
        <text>L-threonyl-[protein] + ATP = O-phospho-L-threonyl-[protein] + ADP + H(+)</text>
        <dbReference type="Rhea" id="RHEA:46608"/>
        <dbReference type="Rhea" id="RHEA-COMP:11060"/>
        <dbReference type="Rhea" id="RHEA-COMP:11605"/>
        <dbReference type="ChEBI" id="CHEBI:15378"/>
        <dbReference type="ChEBI" id="CHEBI:30013"/>
        <dbReference type="ChEBI" id="CHEBI:30616"/>
        <dbReference type="ChEBI" id="CHEBI:61977"/>
        <dbReference type="ChEBI" id="CHEBI:456216"/>
        <dbReference type="EC" id="2.7.11.1"/>
    </reaction>
</comment>
<evidence type="ECO:0000256" key="8">
    <source>
        <dbReference type="ARBA" id="ARBA00022840"/>
    </source>
</evidence>
<dbReference type="InterPro" id="IPR014009">
    <property type="entry name" value="PIK_FAT"/>
</dbReference>
<keyword evidence="9" id="KW-0539">Nucleus</keyword>
<reference evidence="14 15" key="2">
    <citation type="submission" date="2019-01" db="EMBL/GenBank/DDBJ databases">
        <title>The decoding of complex shrimp genome reveals the adaptation for benthos swimmer, frequently molting mechanism and breeding impact on genome.</title>
        <authorList>
            <person name="Sun Y."/>
            <person name="Gao Y."/>
            <person name="Yu Y."/>
        </authorList>
    </citation>
    <scope>NUCLEOTIDE SEQUENCE [LARGE SCALE GENOMIC DNA]</scope>
    <source>
        <tissue evidence="14">Muscle</tissue>
    </source>
</reference>
<evidence type="ECO:0000256" key="6">
    <source>
        <dbReference type="ARBA" id="ARBA00022763"/>
    </source>
</evidence>
<dbReference type="GO" id="GO:0004674">
    <property type="term" value="F:protein serine/threonine kinase activity"/>
    <property type="evidence" value="ECO:0007669"/>
    <property type="project" value="UniProtKB-KW"/>
</dbReference>
<dbReference type="GO" id="GO:0005634">
    <property type="term" value="C:nucleus"/>
    <property type="evidence" value="ECO:0007669"/>
    <property type="project" value="UniProtKB-SubCell"/>
</dbReference>
<evidence type="ECO:0000256" key="1">
    <source>
        <dbReference type="ARBA" id="ARBA00004123"/>
    </source>
</evidence>
<dbReference type="InterPro" id="IPR018936">
    <property type="entry name" value="PI3/4_kinase_CS"/>
</dbReference>
<dbReference type="SUPFAM" id="SSF48371">
    <property type="entry name" value="ARM repeat"/>
    <property type="match status" value="2"/>
</dbReference>
<dbReference type="InterPro" id="IPR003152">
    <property type="entry name" value="FATC_dom"/>
</dbReference>
<keyword evidence="5" id="KW-0547">Nucleotide-binding</keyword>
<evidence type="ECO:0000256" key="2">
    <source>
        <dbReference type="ARBA" id="ARBA00012513"/>
    </source>
</evidence>
<dbReference type="STRING" id="6689.A0A423TG36"/>
<dbReference type="InterPro" id="IPR038980">
    <property type="entry name" value="ATM_plant"/>
</dbReference>
<dbReference type="Pfam" id="PF02259">
    <property type="entry name" value="FAT"/>
    <property type="match status" value="1"/>
</dbReference>
<name>A0A423TG36_PENVA</name>
<dbReference type="PROSITE" id="PS50290">
    <property type="entry name" value="PI3_4_KINASE_3"/>
    <property type="match status" value="1"/>
</dbReference>
<comment type="subcellular location">
    <subcellularLocation>
        <location evidence="1">Nucleus</location>
    </subcellularLocation>
</comment>
<feature type="domain" description="FATC" evidence="13">
    <location>
        <begin position="2699"/>
        <end position="2731"/>
    </location>
</feature>
<accession>A0A423TG36</accession>
<feature type="domain" description="FAT" evidence="12">
    <location>
        <begin position="1665"/>
        <end position="2261"/>
    </location>
</feature>
<dbReference type="Pfam" id="PF02260">
    <property type="entry name" value="FATC"/>
    <property type="match status" value="1"/>
</dbReference>
<keyword evidence="3" id="KW-0723">Serine/threonine-protein kinase</keyword>
<dbReference type="PROSITE" id="PS51189">
    <property type="entry name" value="FAT"/>
    <property type="match status" value="1"/>
</dbReference>